<dbReference type="InParanoid" id="A7SB41"/>
<evidence type="ECO:0000256" key="2">
    <source>
        <dbReference type="ARBA" id="ARBA00023043"/>
    </source>
</evidence>
<feature type="repeat" description="ANK" evidence="3">
    <location>
        <begin position="131"/>
        <end position="163"/>
    </location>
</feature>
<dbReference type="SUPFAM" id="SSF48403">
    <property type="entry name" value="Ankyrin repeat"/>
    <property type="match status" value="1"/>
</dbReference>
<evidence type="ECO:0000256" key="1">
    <source>
        <dbReference type="ARBA" id="ARBA00022737"/>
    </source>
</evidence>
<dbReference type="HOGENOM" id="CLU_000134_18_2_1"/>
<dbReference type="Proteomes" id="UP000001593">
    <property type="component" value="Unassembled WGS sequence"/>
</dbReference>
<feature type="repeat" description="ANK" evidence="3">
    <location>
        <begin position="97"/>
        <end position="121"/>
    </location>
</feature>
<feature type="repeat" description="ANK" evidence="3">
    <location>
        <begin position="164"/>
        <end position="188"/>
    </location>
</feature>
<dbReference type="AlphaFoldDB" id="A7SB41"/>
<feature type="repeat" description="ANK" evidence="3">
    <location>
        <begin position="28"/>
        <end position="60"/>
    </location>
</feature>
<dbReference type="PROSITE" id="PS50297">
    <property type="entry name" value="ANK_REP_REGION"/>
    <property type="match status" value="4"/>
</dbReference>
<dbReference type="PANTHER" id="PTHR24198">
    <property type="entry name" value="ANKYRIN REPEAT AND PROTEIN KINASE DOMAIN-CONTAINING PROTEIN"/>
    <property type="match status" value="1"/>
</dbReference>
<dbReference type="InterPro" id="IPR002110">
    <property type="entry name" value="Ankyrin_rpt"/>
</dbReference>
<keyword evidence="2 3" id="KW-0040">ANK repeat</keyword>
<dbReference type="InterPro" id="IPR036770">
    <property type="entry name" value="Ankyrin_rpt-contain_sf"/>
</dbReference>
<dbReference type="PRINTS" id="PR01415">
    <property type="entry name" value="ANKYRIN"/>
</dbReference>
<evidence type="ECO:0000313" key="5">
    <source>
        <dbReference type="Proteomes" id="UP000001593"/>
    </source>
</evidence>
<dbReference type="Pfam" id="PF12796">
    <property type="entry name" value="Ank_2"/>
    <property type="match status" value="2"/>
</dbReference>
<keyword evidence="5" id="KW-1185">Reference proteome</keyword>
<keyword evidence="1" id="KW-0677">Repeat</keyword>
<dbReference type="PhylomeDB" id="A7SB41"/>
<dbReference type="SMART" id="SM00248">
    <property type="entry name" value="ANK"/>
    <property type="match status" value="5"/>
</dbReference>
<sequence length="188" mass="20449">QACRDGRKDCVRKLLRGNLTNLNTLDADGFSPLHYATTTNHVDIVQMLLDAGADVDVRGSPSIQRIPPIICAAKFNAIESCRVLLRAGADVNITNCYGQTALHHATRRGHSKMVELLLRDGQMDVNVVDRDNTTSLHVAAMIGSNPIIKTLLFCGANITAKDNDGFTAFHLAAREGEEEVLQTLLRTG</sequence>
<evidence type="ECO:0000313" key="4">
    <source>
        <dbReference type="EMBL" id="EDO39113.1"/>
    </source>
</evidence>
<accession>A7SB41</accession>
<reference evidence="4 5" key="1">
    <citation type="journal article" date="2007" name="Science">
        <title>Sea anemone genome reveals ancestral eumetazoan gene repertoire and genomic organization.</title>
        <authorList>
            <person name="Putnam N.H."/>
            <person name="Srivastava M."/>
            <person name="Hellsten U."/>
            <person name="Dirks B."/>
            <person name="Chapman J."/>
            <person name="Salamov A."/>
            <person name="Terry A."/>
            <person name="Shapiro H."/>
            <person name="Lindquist E."/>
            <person name="Kapitonov V.V."/>
            <person name="Jurka J."/>
            <person name="Genikhovich G."/>
            <person name="Grigoriev I.V."/>
            <person name="Lucas S.M."/>
            <person name="Steele R.E."/>
            <person name="Finnerty J.R."/>
            <person name="Technau U."/>
            <person name="Martindale M.Q."/>
            <person name="Rokhsar D.S."/>
        </authorList>
    </citation>
    <scope>NUCLEOTIDE SEQUENCE [LARGE SCALE GENOMIC DNA]</scope>
    <source>
        <strain evidence="5">CH2 X CH6</strain>
    </source>
</reference>
<dbReference type="OMA" id="TNCYGQT"/>
<proteinExistence type="predicted"/>
<dbReference type="Gene3D" id="1.25.40.20">
    <property type="entry name" value="Ankyrin repeat-containing domain"/>
    <property type="match status" value="2"/>
</dbReference>
<organism evidence="4 5">
    <name type="scientific">Nematostella vectensis</name>
    <name type="common">Starlet sea anemone</name>
    <dbReference type="NCBI Taxonomy" id="45351"/>
    <lineage>
        <taxon>Eukaryota</taxon>
        <taxon>Metazoa</taxon>
        <taxon>Cnidaria</taxon>
        <taxon>Anthozoa</taxon>
        <taxon>Hexacorallia</taxon>
        <taxon>Actiniaria</taxon>
        <taxon>Edwardsiidae</taxon>
        <taxon>Nematostella</taxon>
    </lineage>
</organism>
<dbReference type="Pfam" id="PF00023">
    <property type="entry name" value="Ank"/>
    <property type="match status" value="1"/>
</dbReference>
<gene>
    <name evidence="4" type="ORF">NEMVEDRAFT_v1g72810</name>
</gene>
<dbReference type="PANTHER" id="PTHR24198:SF165">
    <property type="entry name" value="ANKYRIN REPEAT-CONTAINING PROTEIN-RELATED"/>
    <property type="match status" value="1"/>
</dbReference>
<dbReference type="PROSITE" id="PS50088">
    <property type="entry name" value="ANK_REPEAT"/>
    <property type="match status" value="4"/>
</dbReference>
<dbReference type="eggNOG" id="KOG4177">
    <property type="taxonomic scope" value="Eukaryota"/>
</dbReference>
<dbReference type="STRING" id="45351.A7SB41"/>
<protein>
    <submittedName>
        <fullName evidence="4">Uncharacterized protein</fullName>
    </submittedName>
</protein>
<name>A7SB41_NEMVE</name>
<evidence type="ECO:0000256" key="3">
    <source>
        <dbReference type="PROSITE-ProRule" id="PRU00023"/>
    </source>
</evidence>
<feature type="non-terminal residue" evidence="4">
    <location>
        <position position="188"/>
    </location>
</feature>
<dbReference type="EMBL" id="DS469613">
    <property type="protein sequence ID" value="EDO39113.1"/>
    <property type="molecule type" value="Genomic_DNA"/>
</dbReference>
<feature type="non-terminal residue" evidence="4">
    <location>
        <position position="1"/>
    </location>
</feature>